<accession>A0A7J6KTR2</accession>
<dbReference type="EMBL" id="JAAPAO010001225">
    <property type="protein sequence ID" value="KAF4650588.1"/>
    <property type="molecule type" value="Genomic_DNA"/>
</dbReference>
<dbReference type="AlphaFoldDB" id="A0A7J6KTR2"/>
<evidence type="ECO:0000256" key="1">
    <source>
        <dbReference type="SAM" id="Phobius"/>
    </source>
</evidence>
<feature type="transmembrane region" description="Helical" evidence="1">
    <location>
        <begin position="111"/>
        <end position="132"/>
    </location>
</feature>
<name>A0A7J6KTR2_PERCH</name>
<evidence type="ECO:0000313" key="2">
    <source>
        <dbReference type="EMBL" id="KAF4650588.1"/>
    </source>
</evidence>
<keyword evidence="1" id="KW-0812">Transmembrane</keyword>
<keyword evidence="3" id="KW-1185">Reference proteome</keyword>
<proteinExistence type="predicted"/>
<keyword evidence="1" id="KW-1133">Transmembrane helix</keyword>
<dbReference type="Proteomes" id="UP000591131">
    <property type="component" value="Unassembled WGS sequence"/>
</dbReference>
<reference evidence="2 3" key="1">
    <citation type="submission" date="2020-04" db="EMBL/GenBank/DDBJ databases">
        <title>Perkinsus chesapeaki whole genome sequence.</title>
        <authorList>
            <person name="Bogema D.R."/>
        </authorList>
    </citation>
    <scope>NUCLEOTIDE SEQUENCE [LARGE SCALE GENOMIC DNA]</scope>
    <source>
        <strain evidence="2">ATCC PRA-425</strain>
    </source>
</reference>
<gene>
    <name evidence="2" type="ORF">FOL47_001039</name>
</gene>
<keyword evidence="1" id="KW-0472">Membrane</keyword>
<evidence type="ECO:0000313" key="3">
    <source>
        <dbReference type="Proteomes" id="UP000591131"/>
    </source>
</evidence>
<sequence length="153" mass="17525">MDFISHGSFIETPSYKLANLQKKIPLHGSSYSQLLSVLGVLEELPTTPAWVNALKHVAQSLVVRERYAKGARWSSTASECLRSLICEWQALAIDPTNTYRLPRMYDFNERLIMSPYMFTLMPLSMLVVLYSVNLDMTFYGGYLYSQILRAIYP</sequence>
<protein>
    <submittedName>
        <fullName evidence="2">Uncharacterized protein</fullName>
    </submittedName>
</protein>
<organism evidence="2 3">
    <name type="scientific">Perkinsus chesapeaki</name>
    <name type="common">Clam parasite</name>
    <name type="synonym">Perkinsus andrewsi</name>
    <dbReference type="NCBI Taxonomy" id="330153"/>
    <lineage>
        <taxon>Eukaryota</taxon>
        <taxon>Sar</taxon>
        <taxon>Alveolata</taxon>
        <taxon>Perkinsozoa</taxon>
        <taxon>Perkinsea</taxon>
        <taxon>Perkinsida</taxon>
        <taxon>Perkinsidae</taxon>
        <taxon>Perkinsus</taxon>
    </lineage>
</organism>
<comment type="caution">
    <text evidence="2">The sequence shown here is derived from an EMBL/GenBank/DDBJ whole genome shotgun (WGS) entry which is preliminary data.</text>
</comment>